<evidence type="ECO:0000256" key="2">
    <source>
        <dbReference type="ARBA" id="ARBA00022771"/>
    </source>
</evidence>
<comment type="caution">
    <text evidence="7">The sequence shown here is derived from an EMBL/GenBank/DDBJ whole genome shotgun (WGS) entry which is preliminary data.</text>
</comment>
<dbReference type="FunFam" id="1.10.1170.10:FF:000002">
    <property type="entry name" value="Baculoviral IAP repeat containing 7"/>
    <property type="match status" value="1"/>
</dbReference>
<proteinExistence type="predicted"/>
<feature type="domain" description="UEV" evidence="6">
    <location>
        <begin position="62"/>
        <end position="225"/>
    </location>
</feature>
<reference evidence="7 8" key="1">
    <citation type="journal article" date="2019" name="Genome Biol. Evol.">
        <title>Nanopore Sequencing Significantly Improves Genome Assembly of the Protozoan Parasite Trypanosoma cruzi.</title>
        <authorList>
            <person name="Diaz-Viraque F."/>
            <person name="Pita S."/>
            <person name="Greif G."/>
            <person name="de Souza R.C.M."/>
            <person name="Iraola G."/>
            <person name="Robello C."/>
        </authorList>
    </citation>
    <scope>NUCLEOTIDE SEQUENCE [LARGE SCALE GENOMIC DNA]</scope>
    <source>
        <strain evidence="7 8">Berenice</strain>
    </source>
</reference>
<feature type="domain" description="RING-type" evidence="5">
    <location>
        <begin position="264"/>
        <end position="298"/>
    </location>
</feature>
<protein>
    <recommendedName>
        <fullName evidence="9">UEV domain-containing protein</fullName>
    </recommendedName>
</protein>
<evidence type="ECO:0000313" key="8">
    <source>
        <dbReference type="Proteomes" id="UP000583944"/>
    </source>
</evidence>
<dbReference type="GO" id="GO:0043130">
    <property type="term" value="F:ubiquitin binding"/>
    <property type="evidence" value="ECO:0007669"/>
    <property type="project" value="TreeGrafter"/>
</dbReference>
<evidence type="ECO:0000256" key="4">
    <source>
        <dbReference type="PROSITE-ProRule" id="PRU00175"/>
    </source>
</evidence>
<dbReference type="InterPro" id="IPR008883">
    <property type="entry name" value="UEV_N"/>
</dbReference>
<dbReference type="SUPFAM" id="SSF54495">
    <property type="entry name" value="UBC-like"/>
    <property type="match status" value="1"/>
</dbReference>
<dbReference type="PANTHER" id="PTHR23306:SF3">
    <property type="entry name" value="TUMOR SUPPRESSOR PROTEIN 101"/>
    <property type="match status" value="1"/>
</dbReference>
<dbReference type="PANTHER" id="PTHR23306">
    <property type="entry name" value="TUMOR SUSCEPTIBILITY GENE 101 PROTEIN-RELATED"/>
    <property type="match status" value="1"/>
</dbReference>
<evidence type="ECO:0000256" key="3">
    <source>
        <dbReference type="ARBA" id="ARBA00022833"/>
    </source>
</evidence>
<dbReference type="Pfam" id="PF13920">
    <property type="entry name" value="zf-C3HC4_3"/>
    <property type="match status" value="1"/>
</dbReference>
<dbReference type="CDD" id="cd11685">
    <property type="entry name" value="UEV_TSG101-like"/>
    <property type="match status" value="1"/>
</dbReference>
<dbReference type="GO" id="GO:0008270">
    <property type="term" value="F:zinc ion binding"/>
    <property type="evidence" value="ECO:0007669"/>
    <property type="project" value="UniProtKB-KW"/>
</dbReference>
<dbReference type="Pfam" id="PF05743">
    <property type="entry name" value="UEV"/>
    <property type="match status" value="1"/>
</dbReference>
<dbReference type="Gene3D" id="3.30.40.10">
    <property type="entry name" value="Zinc/RING finger domain, C3HC4 (zinc finger)"/>
    <property type="match status" value="1"/>
</dbReference>
<dbReference type="PROSITE" id="PS50089">
    <property type="entry name" value="ZF_RING_2"/>
    <property type="match status" value="1"/>
</dbReference>
<name>A0A7J6XRX5_TRYCR</name>
<evidence type="ECO:0008006" key="9">
    <source>
        <dbReference type="Google" id="ProtNLM"/>
    </source>
</evidence>
<gene>
    <name evidence="7" type="ORF">ECC02_009967</name>
</gene>
<dbReference type="VEuPathDB" id="TriTrypDB:ECC02_009967"/>
<dbReference type="GO" id="GO:0015031">
    <property type="term" value="P:protein transport"/>
    <property type="evidence" value="ECO:0007669"/>
    <property type="project" value="InterPro"/>
</dbReference>
<dbReference type="InterPro" id="IPR016135">
    <property type="entry name" value="UBQ-conjugating_enzyme/RWD"/>
</dbReference>
<evidence type="ECO:0000256" key="1">
    <source>
        <dbReference type="ARBA" id="ARBA00022723"/>
    </source>
</evidence>
<evidence type="ECO:0000313" key="7">
    <source>
        <dbReference type="EMBL" id="KAF5217197.1"/>
    </source>
</evidence>
<dbReference type="InterPro" id="IPR013083">
    <property type="entry name" value="Znf_RING/FYVE/PHD"/>
</dbReference>
<evidence type="ECO:0000259" key="5">
    <source>
        <dbReference type="PROSITE" id="PS50089"/>
    </source>
</evidence>
<dbReference type="Gene3D" id="3.10.110.10">
    <property type="entry name" value="Ubiquitin Conjugating Enzyme"/>
    <property type="match status" value="1"/>
</dbReference>
<keyword evidence="1" id="KW-0479">Metal-binding</keyword>
<dbReference type="EMBL" id="JABDHM010000148">
    <property type="protein sequence ID" value="KAF5217197.1"/>
    <property type="molecule type" value="Genomic_DNA"/>
</dbReference>
<dbReference type="VEuPathDB" id="TriTrypDB:BCY84_04392"/>
<evidence type="ECO:0000259" key="6">
    <source>
        <dbReference type="PROSITE" id="PS51322"/>
    </source>
</evidence>
<dbReference type="GO" id="GO:0008333">
    <property type="term" value="P:endosome to lysosome transport"/>
    <property type="evidence" value="ECO:0007669"/>
    <property type="project" value="TreeGrafter"/>
</dbReference>
<dbReference type="Proteomes" id="UP000583944">
    <property type="component" value="Unassembled WGS sequence"/>
</dbReference>
<dbReference type="InterPro" id="IPR001841">
    <property type="entry name" value="Znf_RING"/>
</dbReference>
<keyword evidence="2 4" id="KW-0863">Zinc-finger</keyword>
<dbReference type="GO" id="GO:0000813">
    <property type="term" value="C:ESCRT I complex"/>
    <property type="evidence" value="ECO:0007669"/>
    <property type="project" value="TreeGrafter"/>
</dbReference>
<organism evidence="7 8">
    <name type="scientific">Trypanosoma cruzi</name>
    <dbReference type="NCBI Taxonomy" id="5693"/>
    <lineage>
        <taxon>Eukaryota</taxon>
        <taxon>Discoba</taxon>
        <taxon>Euglenozoa</taxon>
        <taxon>Kinetoplastea</taxon>
        <taxon>Metakinetoplastina</taxon>
        <taxon>Trypanosomatida</taxon>
        <taxon>Trypanosomatidae</taxon>
        <taxon>Trypanosoma</taxon>
        <taxon>Schizotrypanum</taxon>
    </lineage>
</organism>
<accession>A0A7J6XRX5</accession>
<sequence>MEKEREGGSVFSLRMGMRTGKEDTVTLFLRSPHNPIITAWFVLPFLRSFLLPFRGKHTIKHNMNEIITRFFSCSPHCKPEVLCRILHDVENLCNTFHFYCRDATWGVTQQEKLCIYGGLPIAIKKSNSDHTSLTPDSREQAPPHRYVLPLQIWLTHLYPIEPPLVFFLSAERGCRIASNHKYVDATGRCHTPELAAWHPVSSSLCDVVKKLGQLLSAEGLIPLCFGEEGVSSPSKGHATAVSQRLCHGLENGDDDKQTDEHERCVVCFSPKETVLVPCGHYCLCDACATNVTHCPLCRGSVKFRQRVFS</sequence>
<dbReference type="InterPro" id="IPR052070">
    <property type="entry name" value="ESCRT-I_UEV_domain"/>
</dbReference>
<dbReference type="PROSITE" id="PS51322">
    <property type="entry name" value="UEV"/>
    <property type="match status" value="1"/>
</dbReference>
<dbReference type="AlphaFoldDB" id="A0A7J6XRX5"/>
<keyword evidence="3" id="KW-0862">Zinc</keyword>
<dbReference type="SUPFAM" id="SSF57850">
    <property type="entry name" value="RING/U-box"/>
    <property type="match status" value="1"/>
</dbReference>